<evidence type="ECO:0000256" key="6">
    <source>
        <dbReference type="ARBA" id="ARBA00023014"/>
    </source>
</evidence>
<sequence length="364" mass="41673">MYEQRLGHIPPSSYWRDDVLNEEMARIFKPSWLCVAFTDDLSSDRDFVTCEIAGHSIVVQNFKGVLKAFRNVCSHRFSRIQTEPCGNRPLTCPYHGWSYDAEGRPHGIPQNAAAFGLSEEDRTALALSAYELEVCGRFVFVRMQPGGPGLRDFLGRIYDDLVHFTEVCPKQISRTTLEWEVNWKIGMENAAEGYHTRMIHRDSLDPTLQDDLLVETIEDHTVFYRSLTQKTQKWWDHVARVVHMQVSDRFPKSVNWVIFPNIVILATHGASFVFQTFEPVSALRFRFKSTYWMADSRSGAATDIIARNLAEFSERVMGEDHGVCTLVQAGVQDVPTERPPLLGEPEGRIAHFQKAYARRMEVVI</sequence>
<dbReference type="InterPro" id="IPR015879">
    <property type="entry name" value="Ring_hydroxy_dOase_asu_C_dom"/>
</dbReference>
<feature type="domain" description="Rieske" evidence="7">
    <location>
        <begin position="32"/>
        <end position="141"/>
    </location>
</feature>
<dbReference type="OrthoDB" id="7456916at2"/>
<evidence type="ECO:0000256" key="4">
    <source>
        <dbReference type="ARBA" id="ARBA00023002"/>
    </source>
</evidence>
<dbReference type="PRINTS" id="PR00090">
    <property type="entry name" value="RNGDIOXGNASE"/>
</dbReference>
<keyword evidence="6" id="KW-0411">Iron-sulfur</keyword>
<reference evidence="8 9" key="1">
    <citation type="journal article" date="2014" name="Nature">
        <title>Sequential evolution of bacterial morphology by co-option of a developmental regulator.</title>
        <authorList>
            <person name="Jiang C."/>
            <person name="Brown P.J."/>
            <person name="Ducret A."/>
            <person name="Brun Y.V."/>
        </authorList>
    </citation>
    <scope>NUCLEOTIDE SEQUENCE [LARGE SCALE GENOMIC DNA]</scope>
    <source>
        <strain evidence="8 9">DSM 16100</strain>
    </source>
</reference>
<dbReference type="SUPFAM" id="SSF55961">
    <property type="entry name" value="Bet v1-like"/>
    <property type="match status" value="1"/>
</dbReference>
<dbReference type="InterPro" id="IPR036922">
    <property type="entry name" value="Rieske_2Fe-2S_sf"/>
</dbReference>
<accession>V4PHM8</accession>
<proteinExistence type="predicted"/>
<dbReference type="CDD" id="cd00680">
    <property type="entry name" value="RHO_alpha_C"/>
    <property type="match status" value="1"/>
</dbReference>
<comment type="cofactor">
    <cofactor evidence="1">
        <name>Fe cation</name>
        <dbReference type="ChEBI" id="CHEBI:24875"/>
    </cofactor>
</comment>
<keyword evidence="2" id="KW-0001">2Fe-2S</keyword>
<dbReference type="InterPro" id="IPR017941">
    <property type="entry name" value="Rieske_2Fe-2S"/>
</dbReference>
<name>V4PHM8_9CAUL</name>
<dbReference type="STRING" id="1121022.GCA_000376105_00813"/>
<dbReference type="Gene3D" id="2.102.10.10">
    <property type="entry name" value="Rieske [2Fe-2S] iron-sulphur domain"/>
    <property type="match status" value="1"/>
</dbReference>
<keyword evidence="4" id="KW-0560">Oxidoreductase</keyword>
<dbReference type="PANTHER" id="PTHR43756:SF5">
    <property type="entry name" value="CHOLINE MONOOXYGENASE, CHLOROPLASTIC"/>
    <property type="match status" value="1"/>
</dbReference>
<evidence type="ECO:0000256" key="3">
    <source>
        <dbReference type="ARBA" id="ARBA00022723"/>
    </source>
</evidence>
<dbReference type="eggNOG" id="COG4638">
    <property type="taxonomic scope" value="Bacteria"/>
</dbReference>
<dbReference type="CDD" id="cd03469">
    <property type="entry name" value="Rieske_RO_Alpha_N"/>
    <property type="match status" value="1"/>
</dbReference>
<evidence type="ECO:0000313" key="9">
    <source>
        <dbReference type="Proteomes" id="UP000017837"/>
    </source>
</evidence>
<dbReference type="GO" id="GO:0005506">
    <property type="term" value="F:iron ion binding"/>
    <property type="evidence" value="ECO:0007669"/>
    <property type="project" value="InterPro"/>
</dbReference>
<dbReference type="GO" id="GO:0051537">
    <property type="term" value="F:2 iron, 2 sulfur cluster binding"/>
    <property type="evidence" value="ECO:0007669"/>
    <property type="project" value="UniProtKB-KW"/>
</dbReference>
<evidence type="ECO:0000256" key="5">
    <source>
        <dbReference type="ARBA" id="ARBA00023004"/>
    </source>
</evidence>
<dbReference type="SUPFAM" id="SSF50022">
    <property type="entry name" value="ISP domain"/>
    <property type="match status" value="1"/>
</dbReference>
<dbReference type="Proteomes" id="UP000017837">
    <property type="component" value="Unassembled WGS sequence"/>
</dbReference>
<dbReference type="PATRIC" id="fig|1121022.4.peg.1191"/>
<comment type="caution">
    <text evidence="8">The sequence shown here is derived from an EMBL/GenBank/DDBJ whole genome shotgun (WGS) entry which is preliminary data.</text>
</comment>
<evidence type="ECO:0000256" key="2">
    <source>
        <dbReference type="ARBA" id="ARBA00022714"/>
    </source>
</evidence>
<dbReference type="GO" id="GO:0016491">
    <property type="term" value="F:oxidoreductase activity"/>
    <property type="evidence" value="ECO:0007669"/>
    <property type="project" value="UniProtKB-KW"/>
</dbReference>
<evidence type="ECO:0000256" key="1">
    <source>
        <dbReference type="ARBA" id="ARBA00001962"/>
    </source>
</evidence>
<protein>
    <recommendedName>
        <fullName evidence="7">Rieske domain-containing protein</fullName>
    </recommendedName>
</protein>
<dbReference type="InterPro" id="IPR001663">
    <property type="entry name" value="Rng_hydr_dOase-A"/>
</dbReference>
<dbReference type="RefSeq" id="WP_018080480.1">
    <property type="nucleotide sequence ID" value="NZ_AQWM01000002.1"/>
</dbReference>
<dbReference type="PROSITE" id="PS51296">
    <property type="entry name" value="RIESKE"/>
    <property type="match status" value="1"/>
</dbReference>
<dbReference type="Pfam" id="PF00355">
    <property type="entry name" value="Rieske"/>
    <property type="match status" value="1"/>
</dbReference>
<evidence type="ECO:0000313" key="8">
    <source>
        <dbReference type="EMBL" id="ESQ93452.1"/>
    </source>
</evidence>
<dbReference type="PANTHER" id="PTHR43756">
    <property type="entry name" value="CHOLINE MONOOXYGENASE, CHLOROPLASTIC"/>
    <property type="match status" value="1"/>
</dbReference>
<keyword evidence="3" id="KW-0479">Metal-binding</keyword>
<organism evidence="8 9">
    <name type="scientific">Asticcacaulis benevestitus DSM 16100 = ATCC BAA-896</name>
    <dbReference type="NCBI Taxonomy" id="1121022"/>
    <lineage>
        <taxon>Bacteria</taxon>
        <taxon>Pseudomonadati</taxon>
        <taxon>Pseudomonadota</taxon>
        <taxon>Alphaproteobacteria</taxon>
        <taxon>Caulobacterales</taxon>
        <taxon>Caulobacteraceae</taxon>
        <taxon>Asticcacaulis</taxon>
    </lineage>
</organism>
<keyword evidence="5" id="KW-0408">Iron</keyword>
<dbReference type="AlphaFoldDB" id="V4PHM8"/>
<dbReference type="Pfam" id="PF00848">
    <property type="entry name" value="Ring_hydroxyl_A"/>
    <property type="match status" value="1"/>
</dbReference>
<dbReference type="Gene3D" id="3.90.380.10">
    <property type="entry name" value="Naphthalene 1,2-dioxygenase Alpha Subunit, Chain A, domain 1"/>
    <property type="match status" value="2"/>
</dbReference>
<keyword evidence="9" id="KW-1185">Reference proteome</keyword>
<dbReference type="EMBL" id="AWGB01000008">
    <property type="protein sequence ID" value="ESQ93452.1"/>
    <property type="molecule type" value="Genomic_DNA"/>
</dbReference>
<gene>
    <name evidence="8" type="ORF">ABENE_05985</name>
</gene>
<evidence type="ECO:0000259" key="7">
    <source>
        <dbReference type="PROSITE" id="PS51296"/>
    </source>
</evidence>